<dbReference type="RefSeq" id="WP_345250381.1">
    <property type="nucleotide sequence ID" value="NZ_BAABHD010000084.1"/>
</dbReference>
<protein>
    <recommendedName>
        <fullName evidence="4">Outer membrane protein beta-barrel domain-containing protein</fullName>
    </recommendedName>
</protein>
<reference evidence="3" key="1">
    <citation type="journal article" date="2019" name="Int. J. Syst. Evol. Microbiol.">
        <title>The Global Catalogue of Microorganisms (GCM) 10K type strain sequencing project: providing services to taxonomists for standard genome sequencing and annotation.</title>
        <authorList>
            <consortium name="The Broad Institute Genomics Platform"/>
            <consortium name="The Broad Institute Genome Sequencing Center for Infectious Disease"/>
            <person name="Wu L."/>
            <person name="Ma J."/>
        </authorList>
    </citation>
    <scope>NUCLEOTIDE SEQUENCE [LARGE SCALE GENOMIC DNA]</scope>
    <source>
        <strain evidence="3">JCM 17927</strain>
    </source>
</reference>
<comment type="caution">
    <text evidence="2">The sequence shown here is derived from an EMBL/GenBank/DDBJ whole genome shotgun (WGS) entry which is preliminary data.</text>
</comment>
<evidence type="ECO:0008006" key="4">
    <source>
        <dbReference type="Google" id="ProtNLM"/>
    </source>
</evidence>
<sequence length="254" mass="28091">MKAPRVSRFCQLFFVALFSCSALAVQAQLFVDAETGIVYPGSYNNIRQPAQGGTPYNAFGSNFQIKPVLNLRGRLGYTVNDRHTFFVTVAPLLIKSVSKAPLAEPVRFEDLTIPAGQTLTTRYKFNGYRLTYRYNFIRTEKLRLAVGLTGNIRDAYIEVSDGTQTRRFSDLGIVPLLNVYANFQPGRLGLLLEGDGLVSPYGRAEDFFGGLTYALAPKTKLKAGYRILEGGGDSNNFYNFSIFHTLAVGVQIGL</sequence>
<organism evidence="2 3">
    <name type="scientific">Nibrella saemangeumensis</name>
    <dbReference type="NCBI Taxonomy" id="1084526"/>
    <lineage>
        <taxon>Bacteria</taxon>
        <taxon>Pseudomonadati</taxon>
        <taxon>Bacteroidota</taxon>
        <taxon>Cytophagia</taxon>
        <taxon>Cytophagales</taxon>
        <taxon>Spirosomataceae</taxon>
        <taxon>Nibrella</taxon>
    </lineage>
</organism>
<keyword evidence="1" id="KW-0732">Signal</keyword>
<gene>
    <name evidence="2" type="ORF">GCM10023189_60890</name>
</gene>
<accession>A0ABP8NSN4</accession>
<proteinExistence type="predicted"/>
<dbReference type="PROSITE" id="PS51257">
    <property type="entry name" value="PROKAR_LIPOPROTEIN"/>
    <property type="match status" value="1"/>
</dbReference>
<evidence type="ECO:0000256" key="1">
    <source>
        <dbReference type="SAM" id="SignalP"/>
    </source>
</evidence>
<evidence type="ECO:0000313" key="3">
    <source>
        <dbReference type="Proteomes" id="UP001501175"/>
    </source>
</evidence>
<name>A0ABP8NSN4_9BACT</name>
<keyword evidence="3" id="KW-1185">Reference proteome</keyword>
<feature type="signal peptide" evidence="1">
    <location>
        <begin position="1"/>
        <end position="24"/>
    </location>
</feature>
<dbReference type="EMBL" id="BAABHD010000084">
    <property type="protein sequence ID" value="GAA4471068.1"/>
    <property type="molecule type" value="Genomic_DNA"/>
</dbReference>
<dbReference type="Proteomes" id="UP001501175">
    <property type="component" value="Unassembled WGS sequence"/>
</dbReference>
<evidence type="ECO:0000313" key="2">
    <source>
        <dbReference type="EMBL" id="GAA4471068.1"/>
    </source>
</evidence>
<feature type="chain" id="PRO_5045828267" description="Outer membrane protein beta-barrel domain-containing protein" evidence="1">
    <location>
        <begin position="25"/>
        <end position="254"/>
    </location>
</feature>